<evidence type="ECO:0000256" key="1">
    <source>
        <dbReference type="SAM" id="MobiDB-lite"/>
    </source>
</evidence>
<keyword evidence="3" id="KW-1185">Reference proteome</keyword>
<gene>
    <name evidence="2" type="ORF">QE152_g4190</name>
</gene>
<accession>A0AAW1N350</accession>
<feature type="region of interest" description="Disordered" evidence="1">
    <location>
        <begin position="17"/>
        <end position="93"/>
    </location>
</feature>
<evidence type="ECO:0000313" key="2">
    <source>
        <dbReference type="EMBL" id="KAK9752408.1"/>
    </source>
</evidence>
<proteinExistence type="predicted"/>
<organism evidence="2 3">
    <name type="scientific">Popillia japonica</name>
    <name type="common">Japanese beetle</name>
    <dbReference type="NCBI Taxonomy" id="7064"/>
    <lineage>
        <taxon>Eukaryota</taxon>
        <taxon>Metazoa</taxon>
        <taxon>Ecdysozoa</taxon>
        <taxon>Arthropoda</taxon>
        <taxon>Hexapoda</taxon>
        <taxon>Insecta</taxon>
        <taxon>Pterygota</taxon>
        <taxon>Neoptera</taxon>
        <taxon>Endopterygota</taxon>
        <taxon>Coleoptera</taxon>
        <taxon>Polyphaga</taxon>
        <taxon>Scarabaeiformia</taxon>
        <taxon>Scarabaeidae</taxon>
        <taxon>Rutelinae</taxon>
        <taxon>Popillia</taxon>
    </lineage>
</organism>
<dbReference type="EMBL" id="JASPKY010000020">
    <property type="protein sequence ID" value="KAK9752408.1"/>
    <property type="molecule type" value="Genomic_DNA"/>
</dbReference>
<feature type="region of interest" description="Disordered" evidence="1">
    <location>
        <begin position="100"/>
        <end position="119"/>
    </location>
</feature>
<comment type="caution">
    <text evidence="2">The sequence shown here is derived from an EMBL/GenBank/DDBJ whole genome shotgun (WGS) entry which is preliminary data.</text>
</comment>
<protein>
    <submittedName>
        <fullName evidence="2">Uncharacterized protein</fullName>
    </submittedName>
</protein>
<name>A0AAW1N350_POPJA</name>
<evidence type="ECO:0000313" key="3">
    <source>
        <dbReference type="Proteomes" id="UP001458880"/>
    </source>
</evidence>
<dbReference type="AlphaFoldDB" id="A0AAW1N350"/>
<feature type="compositionally biased region" description="Polar residues" evidence="1">
    <location>
        <begin position="101"/>
        <end position="117"/>
    </location>
</feature>
<reference evidence="2 3" key="1">
    <citation type="journal article" date="2024" name="BMC Genomics">
        <title>De novo assembly and annotation of Popillia japonica's genome with initial clues to its potential as an invasive pest.</title>
        <authorList>
            <person name="Cucini C."/>
            <person name="Boschi S."/>
            <person name="Funari R."/>
            <person name="Cardaioli E."/>
            <person name="Iannotti N."/>
            <person name="Marturano G."/>
            <person name="Paoli F."/>
            <person name="Bruttini M."/>
            <person name="Carapelli A."/>
            <person name="Frati F."/>
            <person name="Nardi F."/>
        </authorList>
    </citation>
    <scope>NUCLEOTIDE SEQUENCE [LARGE SCALE GENOMIC DNA]</scope>
    <source>
        <strain evidence="2">DMR45628</strain>
    </source>
</reference>
<feature type="compositionally biased region" description="Acidic residues" evidence="1">
    <location>
        <begin position="26"/>
        <end position="35"/>
    </location>
</feature>
<dbReference type="Proteomes" id="UP001458880">
    <property type="component" value="Unassembled WGS sequence"/>
</dbReference>
<sequence>MADISIDDIEIITSERGLKLRRQDSDDTVIDEECFEDRKDKKSSSSQESEDWPLPDIPHNKQPLLALHEIPSSDTSQQTTQVFQPPKSAMIPKTFGLRGSIKSQDSEQWPSPPSSVQEPMIIDNLETYYMTPPEEACKVSGRARRPACRSR</sequence>
<feature type="compositionally biased region" description="Polar residues" evidence="1">
    <location>
        <begin position="72"/>
        <end position="83"/>
    </location>
</feature>